<keyword evidence="12" id="KW-1185">Reference proteome</keyword>
<keyword evidence="4 8" id="KW-0812">Transmembrane</keyword>
<proteinExistence type="inferred from homology"/>
<feature type="transmembrane region" description="Helical" evidence="8">
    <location>
        <begin position="136"/>
        <end position="157"/>
    </location>
</feature>
<dbReference type="Proteomes" id="UP001595846">
    <property type="component" value="Unassembled WGS sequence"/>
</dbReference>
<dbReference type="RefSeq" id="WP_256530489.1">
    <property type="nucleotide sequence ID" value="NZ_CP101824.1"/>
</dbReference>
<dbReference type="GeneID" id="73903173"/>
<dbReference type="InterPro" id="IPR011014">
    <property type="entry name" value="MscS_channel_TM-2"/>
</dbReference>
<keyword evidence="5 8" id="KW-1133">Transmembrane helix</keyword>
<protein>
    <submittedName>
        <fullName evidence="11">Mechanosensitive ion channel family protein</fullName>
    </submittedName>
</protein>
<comment type="caution">
    <text evidence="11">The sequence shown here is derived from an EMBL/GenBank/DDBJ whole genome shotgun (WGS) entry which is preliminary data.</text>
</comment>
<organism evidence="11 12">
    <name type="scientific">Halovivax cerinus</name>
    <dbReference type="NCBI Taxonomy" id="1487865"/>
    <lineage>
        <taxon>Archaea</taxon>
        <taxon>Methanobacteriati</taxon>
        <taxon>Methanobacteriota</taxon>
        <taxon>Stenosarchaea group</taxon>
        <taxon>Halobacteria</taxon>
        <taxon>Halobacteriales</taxon>
        <taxon>Natrialbaceae</taxon>
        <taxon>Halovivax</taxon>
    </lineage>
</organism>
<feature type="region of interest" description="Disordered" evidence="7">
    <location>
        <begin position="351"/>
        <end position="381"/>
    </location>
</feature>
<feature type="domain" description="Mechanosensitive ion channel MscS C-terminal" evidence="10">
    <location>
        <begin position="260"/>
        <end position="342"/>
    </location>
</feature>
<dbReference type="EMBL" id="JBHSAQ010000002">
    <property type="protein sequence ID" value="MFC3957798.1"/>
    <property type="molecule type" value="Genomic_DNA"/>
</dbReference>
<feature type="transmembrane region" description="Helical" evidence="8">
    <location>
        <begin position="24"/>
        <end position="45"/>
    </location>
</feature>
<reference evidence="11 12" key="1">
    <citation type="journal article" date="2019" name="Int. J. Syst. Evol. Microbiol.">
        <title>The Global Catalogue of Microorganisms (GCM) 10K type strain sequencing project: providing services to taxonomists for standard genome sequencing and annotation.</title>
        <authorList>
            <consortium name="The Broad Institute Genomics Platform"/>
            <consortium name="The Broad Institute Genome Sequencing Center for Infectious Disease"/>
            <person name="Wu L."/>
            <person name="Ma J."/>
        </authorList>
    </citation>
    <scope>NUCLEOTIDE SEQUENCE [LARGE SCALE GENOMIC DNA]</scope>
    <source>
        <strain evidence="11 12">IBRC-M 10256</strain>
    </source>
</reference>
<dbReference type="Gene3D" id="3.30.70.100">
    <property type="match status" value="1"/>
</dbReference>
<dbReference type="Pfam" id="PF00924">
    <property type="entry name" value="MS_channel_2nd"/>
    <property type="match status" value="1"/>
</dbReference>
<dbReference type="InterPro" id="IPR049278">
    <property type="entry name" value="MS_channel_C"/>
</dbReference>
<dbReference type="InterPro" id="IPR006685">
    <property type="entry name" value="MscS_channel_2nd"/>
</dbReference>
<feature type="transmembrane region" description="Helical" evidence="8">
    <location>
        <begin position="94"/>
        <end position="115"/>
    </location>
</feature>
<keyword evidence="6 8" id="KW-0472">Membrane</keyword>
<evidence type="ECO:0000313" key="11">
    <source>
        <dbReference type="EMBL" id="MFC3957798.1"/>
    </source>
</evidence>
<feature type="transmembrane region" description="Helical" evidence="8">
    <location>
        <begin position="65"/>
        <end position="82"/>
    </location>
</feature>
<evidence type="ECO:0000259" key="10">
    <source>
        <dbReference type="Pfam" id="PF21082"/>
    </source>
</evidence>
<comment type="similarity">
    <text evidence="2">Belongs to the MscS (TC 1.A.23) family.</text>
</comment>
<gene>
    <name evidence="11" type="ORF">ACFOUR_05345</name>
</gene>
<evidence type="ECO:0000256" key="6">
    <source>
        <dbReference type="ARBA" id="ARBA00023136"/>
    </source>
</evidence>
<keyword evidence="3" id="KW-1003">Cell membrane</keyword>
<evidence type="ECO:0000256" key="1">
    <source>
        <dbReference type="ARBA" id="ARBA00004651"/>
    </source>
</evidence>
<dbReference type="InterPro" id="IPR010920">
    <property type="entry name" value="LSM_dom_sf"/>
</dbReference>
<evidence type="ECO:0000256" key="7">
    <source>
        <dbReference type="SAM" id="MobiDB-lite"/>
    </source>
</evidence>
<evidence type="ECO:0000256" key="2">
    <source>
        <dbReference type="ARBA" id="ARBA00008017"/>
    </source>
</evidence>
<dbReference type="Pfam" id="PF21082">
    <property type="entry name" value="MS_channel_3rd"/>
    <property type="match status" value="1"/>
</dbReference>
<evidence type="ECO:0000256" key="4">
    <source>
        <dbReference type="ARBA" id="ARBA00022692"/>
    </source>
</evidence>
<dbReference type="GO" id="GO:0005886">
    <property type="term" value="C:plasma membrane"/>
    <property type="evidence" value="ECO:0007669"/>
    <property type="project" value="UniProtKB-SubCell"/>
</dbReference>
<comment type="subcellular location">
    <subcellularLocation>
        <location evidence="1">Cell membrane</location>
        <topology evidence="1">Multi-pass membrane protein</topology>
    </subcellularLocation>
</comment>
<dbReference type="InterPro" id="IPR011066">
    <property type="entry name" value="MscS_channel_C_sf"/>
</dbReference>
<evidence type="ECO:0000313" key="12">
    <source>
        <dbReference type="Proteomes" id="UP001595846"/>
    </source>
</evidence>
<dbReference type="Gene3D" id="1.10.287.1260">
    <property type="match status" value="1"/>
</dbReference>
<name>A0ABD5NL72_9EURY</name>
<dbReference type="InterPro" id="IPR023408">
    <property type="entry name" value="MscS_beta-dom_sf"/>
</dbReference>
<feature type="domain" description="Mechanosensitive ion channel MscS" evidence="9">
    <location>
        <begin position="184"/>
        <end position="251"/>
    </location>
</feature>
<dbReference type="PANTHER" id="PTHR30221">
    <property type="entry name" value="SMALL-CONDUCTANCE MECHANOSENSITIVE CHANNEL"/>
    <property type="match status" value="1"/>
</dbReference>
<dbReference type="PANTHER" id="PTHR30221:SF1">
    <property type="entry name" value="SMALL-CONDUCTANCE MECHANOSENSITIVE CHANNEL"/>
    <property type="match status" value="1"/>
</dbReference>
<dbReference type="InterPro" id="IPR045275">
    <property type="entry name" value="MscS_archaea/bacteria_type"/>
</dbReference>
<feature type="compositionally biased region" description="Basic and acidic residues" evidence="7">
    <location>
        <begin position="372"/>
        <end position="381"/>
    </location>
</feature>
<dbReference type="SUPFAM" id="SSF82861">
    <property type="entry name" value="Mechanosensitive channel protein MscS (YggB), transmembrane region"/>
    <property type="match status" value="1"/>
</dbReference>
<dbReference type="SUPFAM" id="SSF50182">
    <property type="entry name" value="Sm-like ribonucleoproteins"/>
    <property type="match status" value="1"/>
</dbReference>
<evidence type="ECO:0000256" key="5">
    <source>
        <dbReference type="ARBA" id="ARBA00022989"/>
    </source>
</evidence>
<evidence type="ECO:0000256" key="3">
    <source>
        <dbReference type="ARBA" id="ARBA00022475"/>
    </source>
</evidence>
<accession>A0ABD5NL72</accession>
<dbReference type="SUPFAM" id="SSF82689">
    <property type="entry name" value="Mechanosensitive channel protein MscS (YggB), C-terminal domain"/>
    <property type="match status" value="1"/>
</dbReference>
<sequence length="381" mass="41419">MIDSALAGLMGVFTDVPPWQTTTLLIGASLAVALALEFLVLRGLLRLSKRTETKYDNILVSELRLPLVVTAALAGVFVLTQVESVRENVLFDPGQLQTFFGNPSLSVIVLAWAVAANRLVNRIVETVNDEHSRFDFAPVFSNVWTLVVVGGTVVVLLSVWGYSISPLLGAAGVAGIAVGFAARDTVANFFGGIALYFDDTYKIGDFVELDTGETGTVVKVGVRSTTLMMRDEVLVTVPNSVLNATRIINHSGPQRRRRLKVPIGVAYGTDIDAFEELALAIADEEALVLDSPKPRMRFRAFGDSALEYELLCWVGSPTRVKKAHHELNREIYKRLLDTGIEIPYPKRDVHVVSEESPDETAEPNHESGLTVSHDDATTGGA</sequence>
<evidence type="ECO:0000256" key="8">
    <source>
        <dbReference type="SAM" id="Phobius"/>
    </source>
</evidence>
<dbReference type="Gene3D" id="2.30.30.60">
    <property type="match status" value="1"/>
</dbReference>
<evidence type="ECO:0000259" key="9">
    <source>
        <dbReference type="Pfam" id="PF00924"/>
    </source>
</evidence>
<dbReference type="AlphaFoldDB" id="A0ABD5NL72"/>